<dbReference type="EMBL" id="JACGWK010000009">
    <property type="protein sequence ID" value="KAL0334117.1"/>
    <property type="molecule type" value="Genomic_DNA"/>
</dbReference>
<reference evidence="1" key="1">
    <citation type="submission" date="2020-06" db="EMBL/GenBank/DDBJ databases">
        <authorList>
            <person name="Li T."/>
            <person name="Hu X."/>
            <person name="Zhang T."/>
            <person name="Song X."/>
            <person name="Zhang H."/>
            <person name="Dai N."/>
            <person name="Sheng W."/>
            <person name="Hou X."/>
            <person name="Wei L."/>
        </authorList>
    </citation>
    <scope>NUCLEOTIDE SEQUENCE</scope>
    <source>
        <strain evidence="1">G01</strain>
        <tissue evidence="1">Leaf</tissue>
    </source>
</reference>
<reference evidence="1" key="2">
    <citation type="journal article" date="2024" name="Plant">
        <title>Genomic evolution and insights into agronomic trait innovations of Sesamum species.</title>
        <authorList>
            <person name="Miao H."/>
            <person name="Wang L."/>
            <person name="Qu L."/>
            <person name="Liu H."/>
            <person name="Sun Y."/>
            <person name="Le M."/>
            <person name="Wang Q."/>
            <person name="Wei S."/>
            <person name="Zheng Y."/>
            <person name="Lin W."/>
            <person name="Duan Y."/>
            <person name="Cao H."/>
            <person name="Xiong S."/>
            <person name="Wang X."/>
            <person name="Wei L."/>
            <person name="Li C."/>
            <person name="Ma Q."/>
            <person name="Ju M."/>
            <person name="Zhao R."/>
            <person name="Li G."/>
            <person name="Mu C."/>
            <person name="Tian Q."/>
            <person name="Mei H."/>
            <person name="Zhang T."/>
            <person name="Gao T."/>
            <person name="Zhang H."/>
        </authorList>
    </citation>
    <scope>NUCLEOTIDE SEQUENCE</scope>
    <source>
        <strain evidence="1">G01</strain>
    </source>
</reference>
<name>A0AAW2MS32_9LAMI</name>
<evidence type="ECO:0000313" key="1">
    <source>
        <dbReference type="EMBL" id="KAL0334117.1"/>
    </source>
</evidence>
<sequence length="133" mass="15993">MQYVLMWTVNDLLIYDMASRWTTAGVMGYPVCMDDARAFHLQYGRKACNFYYHTQFLPEDHPYRRKKKAFTKKFVEYKVACPRLTRDQILNWVVDINPAIEMPLTLPFNYGSDHKWTKKIIFCDLPYWAMYLI</sequence>
<comment type="caution">
    <text evidence="1">The sequence shown here is derived from an EMBL/GenBank/DDBJ whole genome shotgun (WGS) entry which is preliminary data.</text>
</comment>
<gene>
    <name evidence="1" type="ORF">Sangu_1567900</name>
</gene>
<dbReference type="PANTHER" id="PTHR10775">
    <property type="entry name" value="OS08G0208400 PROTEIN"/>
    <property type="match status" value="1"/>
</dbReference>
<proteinExistence type="predicted"/>
<protein>
    <submittedName>
        <fullName evidence="1">Uncharacterized protein</fullName>
    </submittedName>
</protein>
<organism evidence="1">
    <name type="scientific">Sesamum angustifolium</name>
    <dbReference type="NCBI Taxonomy" id="2727405"/>
    <lineage>
        <taxon>Eukaryota</taxon>
        <taxon>Viridiplantae</taxon>
        <taxon>Streptophyta</taxon>
        <taxon>Embryophyta</taxon>
        <taxon>Tracheophyta</taxon>
        <taxon>Spermatophyta</taxon>
        <taxon>Magnoliopsida</taxon>
        <taxon>eudicotyledons</taxon>
        <taxon>Gunneridae</taxon>
        <taxon>Pentapetalae</taxon>
        <taxon>asterids</taxon>
        <taxon>lamiids</taxon>
        <taxon>Lamiales</taxon>
        <taxon>Pedaliaceae</taxon>
        <taxon>Sesamum</taxon>
    </lineage>
</organism>
<accession>A0AAW2MS32</accession>
<dbReference type="InterPro" id="IPR004242">
    <property type="entry name" value="Transposase_21"/>
</dbReference>
<dbReference type="PANTHER" id="PTHR10775:SF193">
    <property type="entry name" value="DUF4216 DOMAIN-CONTAINING PROTEIN"/>
    <property type="match status" value="1"/>
</dbReference>
<dbReference type="Pfam" id="PF02992">
    <property type="entry name" value="Transposase_21"/>
    <property type="match status" value="1"/>
</dbReference>
<dbReference type="AlphaFoldDB" id="A0AAW2MS32"/>